<dbReference type="InterPro" id="IPR017437">
    <property type="entry name" value="ATP-NAD_kinase_PpnK-typ_C"/>
</dbReference>
<organism evidence="7 8">
    <name type="scientific">Jimgerdemannia flammicorona</name>
    <dbReference type="NCBI Taxonomy" id="994334"/>
    <lineage>
        <taxon>Eukaryota</taxon>
        <taxon>Fungi</taxon>
        <taxon>Fungi incertae sedis</taxon>
        <taxon>Mucoromycota</taxon>
        <taxon>Mucoromycotina</taxon>
        <taxon>Endogonomycetes</taxon>
        <taxon>Endogonales</taxon>
        <taxon>Endogonaceae</taxon>
        <taxon>Jimgerdemannia</taxon>
    </lineage>
</organism>
<dbReference type="GO" id="GO:0006741">
    <property type="term" value="P:NADP+ biosynthetic process"/>
    <property type="evidence" value="ECO:0007669"/>
    <property type="project" value="InterPro"/>
</dbReference>
<feature type="compositionally biased region" description="Low complexity" evidence="6">
    <location>
        <begin position="602"/>
        <end position="612"/>
    </location>
</feature>
<dbReference type="PANTHER" id="PTHR20275:SF0">
    <property type="entry name" value="NAD KINASE"/>
    <property type="match status" value="1"/>
</dbReference>
<feature type="region of interest" description="Disordered" evidence="6">
    <location>
        <begin position="547"/>
        <end position="662"/>
    </location>
</feature>
<reference evidence="7 8" key="1">
    <citation type="journal article" date="2018" name="New Phytol.">
        <title>Phylogenomics of Endogonaceae and evolution of mycorrhizas within Mucoromycota.</title>
        <authorList>
            <person name="Chang Y."/>
            <person name="Desiro A."/>
            <person name="Na H."/>
            <person name="Sandor L."/>
            <person name="Lipzen A."/>
            <person name="Clum A."/>
            <person name="Barry K."/>
            <person name="Grigoriev I.V."/>
            <person name="Martin F.M."/>
            <person name="Stajich J.E."/>
            <person name="Smith M.E."/>
            <person name="Bonito G."/>
            <person name="Spatafora J.W."/>
        </authorList>
    </citation>
    <scope>NUCLEOTIDE SEQUENCE [LARGE SCALE GENOMIC DNA]</scope>
    <source>
        <strain evidence="7 8">GMNB39</strain>
    </source>
</reference>
<dbReference type="HAMAP" id="MF_00361">
    <property type="entry name" value="NAD_kinase"/>
    <property type="match status" value="1"/>
</dbReference>
<keyword evidence="4" id="KW-0521">NADP</keyword>
<comment type="caution">
    <text evidence="7">The sequence shown here is derived from an EMBL/GenBank/DDBJ whole genome shotgun (WGS) entry which is preliminary data.</text>
</comment>
<dbReference type="PANTHER" id="PTHR20275">
    <property type="entry name" value="NAD KINASE"/>
    <property type="match status" value="1"/>
</dbReference>
<feature type="compositionally biased region" description="Polar residues" evidence="6">
    <location>
        <begin position="346"/>
        <end position="356"/>
    </location>
</feature>
<dbReference type="EMBL" id="RBNI01005376">
    <property type="protein sequence ID" value="RUP46768.1"/>
    <property type="molecule type" value="Genomic_DNA"/>
</dbReference>
<dbReference type="InterPro" id="IPR002504">
    <property type="entry name" value="NADK"/>
</dbReference>
<dbReference type="InterPro" id="IPR016064">
    <property type="entry name" value="NAD/diacylglycerol_kinase_sf"/>
</dbReference>
<evidence type="ECO:0000256" key="5">
    <source>
        <dbReference type="ARBA" id="ARBA00023027"/>
    </source>
</evidence>
<dbReference type="Gene3D" id="3.40.50.10330">
    <property type="entry name" value="Probable inorganic polyphosphate/atp-NAD kinase, domain 1"/>
    <property type="match status" value="1"/>
</dbReference>
<sequence>MAEGAGSPDQGRRWGPVPGTPRLICLRELPLGVGSADNPFPDTCAPLTETMNSPPSPIIRCEQDPTFSSLHIALKEHCNVHQGVDPTVVPCKTTTTQLADTAVVVREVSKRIGKHSEPDTNSNLPHSHKAGRVPRRAHVKWESPRTALIVTKPGDKNLVKLTRELAEWLIKTPRYGNPSGLTVYVDSKFLKSKRFRYKHLVKGSSVCFDKLKFWTPELCANQPHLFDFVITLGGDGTVLFTSWLFQTVVPPVIPFHLGSLGFLTPFDFSNYQSDLTTAMEDGVRINLRMRFTCTVYRSKRNPECEKAAAAAAAAAAAGLRAVKKNKRTGKISVGDWVDEQDGGRGSNKTSQHTGPPSGTPDDDDAADWMEEKHVPCFTTTPEDSFEVLNDLVVDRGPSPYMSLLELFGDDHHLTTVQADGLAIATPTGSTAYSLSAGGPLTHPEIPAFLISPICPHTLSFRPMLLPDSMELRICVPFNSRSTAWASFDGRGRIELKQGDHIKVTASRYPFPTICAQTQSNDWFNSLTRCLKWNERQRQNLFVVVESSRKDPVTGGHGKKTSISNGTGTGNSTPTTPRVDSSSASSVASDPPEDMFAMFGDESASATSSGLSSFGDEEDEDDEEDEEEDDDVLEGWREDELRKSRMSSPAPVESPSRTAVVTL</sequence>
<feature type="region of interest" description="Disordered" evidence="6">
    <location>
        <begin position="332"/>
        <end position="366"/>
    </location>
</feature>
<evidence type="ECO:0000313" key="7">
    <source>
        <dbReference type="EMBL" id="RUP46768.1"/>
    </source>
</evidence>
<evidence type="ECO:0000256" key="4">
    <source>
        <dbReference type="ARBA" id="ARBA00022857"/>
    </source>
</evidence>
<dbReference type="Gene3D" id="2.60.200.30">
    <property type="entry name" value="Probable inorganic polyphosphate/atp-NAD kinase, domain 2"/>
    <property type="match status" value="1"/>
</dbReference>
<protein>
    <submittedName>
        <fullName evidence="7">ATP-NAD kinase-like domain-containing protein</fullName>
    </submittedName>
</protein>
<dbReference type="Pfam" id="PF01513">
    <property type="entry name" value="NAD_kinase"/>
    <property type="match status" value="1"/>
</dbReference>
<keyword evidence="3 7" id="KW-0418">Kinase</keyword>
<accession>A0A433D7C5</accession>
<proteinExistence type="inferred from homology"/>
<dbReference type="FunFam" id="2.60.200.30:FF:000004">
    <property type="entry name" value="NAD kinase 2, chloroplastic"/>
    <property type="match status" value="1"/>
</dbReference>
<evidence type="ECO:0000256" key="2">
    <source>
        <dbReference type="ARBA" id="ARBA00022679"/>
    </source>
</evidence>
<evidence type="ECO:0000256" key="3">
    <source>
        <dbReference type="ARBA" id="ARBA00022777"/>
    </source>
</evidence>
<dbReference type="AlphaFoldDB" id="A0A433D7C5"/>
<evidence type="ECO:0000256" key="6">
    <source>
        <dbReference type="SAM" id="MobiDB-lite"/>
    </source>
</evidence>
<keyword evidence="2" id="KW-0808">Transferase</keyword>
<dbReference type="Proteomes" id="UP000268093">
    <property type="component" value="Unassembled WGS sequence"/>
</dbReference>
<keyword evidence="5" id="KW-0520">NAD</keyword>
<gene>
    <name evidence="7" type="ORF">BC936DRAFT_146543</name>
</gene>
<feature type="compositionally biased region" description="Basic residues" evidence="6">
    <location>
        <begin position="126"/>
        <end position="137"/>
    </location>
</feature>
<feature type="compositionally biased region" description="Low complexity" evidence="6">
    <location>
        <begin position="560"/>
        <end position="589"/>
    </location>
</feature>
<feature type="compositionally biased region" description="Basic and acidic residues" evidence="6">
    <location>
        <begin position="633"/>
        <end position="642"/>
    </location>
</feature>
<dbReference type="SUPFAM" id="SSF111331">
    <property type="entry name" value="NAD kinase/diacylglycerol kinase-like"/>
    <property type="match status" value="1"/>
</dbReference>
<name>A0A433D7C5_9FUNG</name>
<evidence type="ECO:0000256" key="1">
    <source>
        <dbReference type="ARBA" id="ARBA00010995"/>
    </source>
</evidence>
<feature type="region of interest" description="Disordered" evidence="6">
    <location>
        <begin position="111"/>
        <end position="137"/>
    </location>
</feature>
<dbReference type="InterPro" id="IPR017438">
    <property type="entry name" value="ATP-NAD_kinase_N"/>
</dbReference>
<dbReference type="GO" id="GO:0019674">
    <property type="term" value="P:NAD+ metabolic process"/>
    <property type="evidence" value="ECO:0007669"/>
    <property type="project" value="InterPro"/>
</dbReference>
<evidence type="ECO:0000313" key="8">
    <source>
        <dbReference type="Proteomes" id="UP000268093"/>
    </source>
</evidence>
<feature type="compositionally biased region" description="Acidic residues" evidence="6">
    <location>
        <begin position="614"/>
        <end position="632"/>
    </location>
</feature>
<keyword evidence="8" id="KW-1185">Reference proteome</keyword>
<dbReference type="FunFam" id="3.40.50.10330:FF:000025">
    <property type="entry name" value="NAD+ kinase Utr1"/>
    <property type="match status" value="1"/>
</dbReference>
<dbReference type="GO" id="GO:0003951">
    <property type="term" value="F:NAD+ kinase activity"/>
    <property type="evidence" value="ECO:0007669"/>
    <property type="project" value="InterPro"/>
</dbReference>
<dbReference type="Pfam" id="PF20143">
    <property type="entry name" value="NAD_kinase_C"/>
    <property type="match status" value="1"/>
</dbReference>
<comment type="similarity">
    <text evidence="1">Belongs to the NAD kinase family.</text>
</comment>
<dbReference type="OrthoDB" id="24581at2759"/>